<protein>
    <recommendedName>
        <fullName evidence="4">HTH cro/C1-type domain-containing protein</fullName>
    </recommendedName>
</protein>
<proteinExistence type="predicted"/>
<feature type="compositionally biased region" description="Low complexity" evidence="1">
    <location>
        <begin position="84"/>
        <end position="95"/>
    </location>
</feature>
<dbReference type="Proteomes" id="UP001500466">
    <property type="component" value="Unassembled WGS sequence"/>
</dbReference>
<gene>
    <name evidence="2" type="ORF">GCM10023205_24910</name>
</gene>
<organism evidence="2 3">
    <name type="scientific">Yinghuangia aomiensis</name>
    <dbReference type="NCBI Taxonomy" id="676205"/>
    <lineage>
        <taxon>Bacteria</taxon>
        <taxon>Bacillati</taxon>
        <taxon>Actinomycetota</taxon>
        <taxon>Actinomycetes</taxon>
        <taxon>Kitasatosporales</taxon>
        <taxon>Streptomycetaceae</taxon>
        <taxon>Yinghuangia</taxon>
    </lineage>
</organism>
<feature type="region of interest" description="Disordered" evidence="1">
    <location>
        <begin position="83"/>
        <end position="104"/>
    </location>
</feature>
<dbReference type="EMBL" id="BAABHS010000007">
    <property type="protein sequence ID" value="GAA4960617.1"/>
    <property type="molecule type" value="Genomic_DNA"/>
</dbReference>
<reference evidence="3" key="1">
    <citation type="journal article" date="2019" name="Int. J. Syst. Evol. Microbiol.">
        <title>The Global Catalogue of Microorganisms (GCM) 10K type strain sequencing project: providing services to taxonomists for standard genome sequencing and annotation.</title>
        <authorList>
            <consortium name="The Broad Institute Genomics Platform"/>
            <consortium name="The Broad Institute Genome Sequencing Center for Infectious Disease"/>
            <person name="Wu L."/>
            <person name="Ma J."/>
        </authorList>
    </citation>
    <scope>NUCLEOTIDE SEQUENCE [LARGE SCALE GENOMIC DNA]</scope>
    <source>
        <strain evidence="3">JCM 17986</strain>
    </source>
</reference>
<accession>A0ABP9H5J9</accession>
<evidence type="ECO:0008006" key="4">
    <source>
        <dbReference type="Google" id="ProtNLM"/>
    </source>
</evidence>
<evidence type="ECO:0000313" key="3">
    <source>
        <dbReference type="Proteomes" id="UP001500466"/>
    </source>
</evidence>
<name>A0ABP9H5J9_9ACTN</name>
<sequence>MANGRYKYPPNDRLRAVRTEQRRQSRAEFADALAAKAAELGENVGADVRLIAKWEDGETGRPRAVYRRLLVALTGCTEHELGIAAPSSAPGATASERPTPTPTVPAVDRRQFLAAGVSALTGPAPSNAAPTAPAHVDPQLVDYFRTQLQGHYVADMLLGPHHLIASVTAQHQLICDLARAAVGELRRELLRVGAAYAAMLGWLCQDAGLHDHSLRWRDITLDMAHRARDTQLVGYALANKASLCVDIGDGTGAVDLADAALEEPSSLAPKVQVIARVHAAHGYSVVGDRRAVDYLLDGAAPLVTRVDDDLPWGDACRRTPGYLEVQRATCYGRLVDDQAAAREADGIWSQVLATMPQEQRRDRGVFQIRHAAVAATLGQPDRALVLAAEAASTATATGSVRARRELAGLRDRMRPWAEDRYGRDLEEMLTTIGIGPS</sequence>
<dbReference type="RefSeq" id="WP_345675460.1">
    <property type="nucleotide sequence ID" value="NZ_BAABHS010000007.1"/>
</dbReference>
<comment type="caution">
    <text evidence="2">The sequence shown here is derived from an EMBL/GenBank/DDBJ whole genome shotgun (WGS) entry which is preliminary data.</text>
</comment>
<evidence type="ECO:0000313" key="2">
    <source>
        <dbReference type="EMBL" id="GAA4960617.1"/>
    </source>
</evidence>
<keyword evidence="3" id="KW-1185">Reference proteome</keyword>
<evidence type="ECO:0000256" key="1">
    <source>
        <dbReference type="SAM" id="MobiDB-lite"/>
    </source>
</evidence>